<protein>
    <submittedName>
        <fullName evidence="1">Uncharacterized protein</fullName>
    </submittedName>
</protein>
<dbReference type="EMBL" id="QKWP01000313">
    <property type="protein sequence ID" value="RIB22356.1"/>
    <property type="molecule type" value="Genomic_DNA"/>
</dbReference>
<name>A0A397VTJ6_9GLOM</name>
<keyword evidence="2" id="KW-1185">Reference proteome</keyword>
<evidence type="ECO:0000313" key="1">
    <source>
        <dbReference type="EMBL" id="RIB22356.1"/>
    </source>
</evidence>
<reference evidence="1 2" key="1">
    <citation type="submission" date="2018-06" db="EMBL/GenBank/DDBJ databases">
        <title>Comparative genomics reveals the genomic features of Rhizophagus irregularis, R. cerebriforme, R. diaphanum and Gigaspora rosea, and their symbiotic lifestyle signature.</title>
        <authorList>
            <person name="Morin E."/>
            <person name="San Clemente H."/>
            <person name="Chen E.C.H."/>
            <person name="De La Providencia I."/>
            <person name="Hainaut M."/>
            <person name="Kuo A."/>
            <person name="Kohler A."/>
            <person name="Murat C."/>
            <person name="Tang N."/>
            <person name="Roy S."/>
            <person name="Loubradou J."/>
            <person name="Henrissat B."/>
            <person name="Grigoriev I.V."/>
            <person name="Corradi N."/>
            <person name="Roux C."/>
            <person name="Martin F.M."/>
        </authorList>
    </citation>
    <scope>NUCLEOTIDE SEQUENCE [LARGE SCALE GENOMIC DNA]</scope>
    <source>
        <strain evidence="1 2">DAOM 194757</strain>
    </source>
</reference>
<dbReference type="AlphaFoldDB" id="A0A397VTJ6"/>
<dbReference type="Proteomes" id="UP000266673">
    <property type="component" value="Unassembled WGS sequence"/>
</dbReference>
<accession>A0A397VTJ6</accession>
<proteinExistence type="predicted"/>
<sequence>MDADLLHNKFKKQMDWKVQAECTIGNKETPMHQCLFGKLCKIDINNLTYDDSLSNSVIDLASDQFQLFENILIYLKRDEFQEIYKLVVVEYVNIVHYHWVEQESNREQIVRDITEYLMQLIKSNFFCQVFRDSENSLVEVVAQLIEVVT</sequence>
<gene>
    <name evidence="1" type="ORF">C2G38_2243340</name>
</gene>
<evidence type="ECO:0000313" key="2">
    <source>
        <dbReference type="Proteomes" id="UP000266673"/>
    </source>
</evidence>
<dbReference type="OrthoDB" id="2429039at2759"/>
<comment type="caution">
    <text evidence="1">The sequence shown here is derived from an EMBL/GenBank/DDBJ whole genome shotgun (WGS) entry which is preliminary data.</text>
</comment>
<organism evidence="1 2">
    <name type="scientific">Gigaspora rosea</name>
    <dbReference type="NCBI Taxonomy" id="44941"/>
    <lineage>
        <taxon>Eukaryota</taxon>
        <taxon>Fungi</taxon>
        <taxon>Fungi incertae sedis</taxon>
        <taxon>Mucoromycota</taxon>
        <taxon>Glomeromycotina</taxon>
        <taxon>Glomeromycetes</taxon>
        <taxon>Diversisporales</taxon>
        <taxon>Gigasporaceae</taxon>
        <taxon>Gigaspora</taxon>
    </lineage>
</organism>